<organism evidence="5 6">
    <name type="scientific">Streptomyces alfalfae</name>
    <dbReference type="NCBI Taxonomy" id="1642299"/>
    <lineage>
        <taxon>Bacteria</taxon>
        <taxon>Bacillati</taxon>
        <taxon>Actinomycetota</taxon>
        <taxon>Actinomycetes</taxon>
        <taxon>Kitasatosporales</taxon>
        <taxon>Streptomycetaceae</taxon>
        <taxon>Streptomyces</taxon>
    </lineage>
</organism>
<dbReference type="Pfam" id="PF10145">
    <property type="entry name" value="PhageMin_Tail"/>
    <property type="match status" value="1"/>
</dbReference>
<proteinExistence type="predicted"/>
<dbReference type="InterPro" id="IPR023346">
    <property type="entry name" value="Lysozyme-like_dom_sf"/>
</dbReference>
<evidence type="ECO:0000313" key="5">
    <source>
        <dbReference type="EMBL" id="APY91061.1"/>
    </source>
</evidence>
<dbReference type="Gene3D" id="1.10.530.10">
    <property type="match status" value="1"/>
</dbReference>
<evidence type="ECO:0000259" key="4">
    <source>
        <dbReference type="Pfam" id="PF10145"/>
    </source>
</evidence>
<feature type="domain" description="Transglycosylase SLT" evidence="3">
    <location>
        <begin position="913"/>
        <end position="1001"/>
    </location>
</feature>
<dbReference type="Pfam" id="PF01464">
    <property type="entry name" value="SLT"/>
    <property type="match status" value="1"/>
</dbReference>
<feature type="transmembrane region" description="Helical" evidence="2">
    <location>
        <begin position="569"/>
        <end position="589"/>
    </location>
</feature>
<evidence type="ECO:0000313" key="6">
    <source>
        <dbReference type="Proteomes" id="UP000187191"/>
    </source>
</evidence>
<dbReference type="InterPro" id="IPR010090">
    <property type="entry name" value="Phage_tape_meas"/>
</dbReference>
<feature type="transmembrane region" description="Helical" evidence="2">
    <location>
        <begin position="539"/>
        <end position="557"/>
    </location>
</feature>
<evidence type="ECO:0000259" key="3">
    <source>
        <dbReference type="Pfam" id="PF01464"/>
    </source>
</evidence>
<dbReference type="SUPFAM" id="SSF53955">
    <property type="entry name" value="Lysozyme-like"/>
    <property type="match status" value="1"/>
</dbReference>
<keyword evidence="1" id="KW-1188">Viral release from host cell</keyword>
<dbReference type="PANTHER" id="PTHR37813">
    <property type="entry name" value="FELS-2 PROPHAGE PROTEIN"/>
    <property type="match status" value="1"/>
</dbReference>
<keyword evidence="2" id="KW-0812">Transmembrane</keyword>
<gene>
    <name evidence="5" type="ORF">A7J05_22970</name>
</gene>
<feature type="domain" description="Phage tail tape measure protein" evidence="4">
    <location>
        <begin position="42"/>
        <end position="237"/>
    </location>
</feature>
<accession>A0ABM6H4F2</accession>
<dbReference type="CDD" id="cd13402">
    <property type="entry name" value="LT_TF-like"/>
    <property type="match status" value="1"/>
</dbReference>
<evidence type="ECO:0000256" key="1">
    <source>
        <dbReference type="ARBA" id="ARBA00022612"/>
    </source>
</evidence>
<dbReference type="PANTHER" id="PTHR37813:SF1">
    <property type="entry name" value="FELS-2 PROPHAGE PROTEIN"/>
    <property type="match status" value="1"/>
</dbReference>
<name>A0ABM6H4F2_9ACTN</name>
<dbReference type="EMBL" id="CP015588">
    <property type="protein sequence ID" value="APY91061.1"/>
    <property type="molecule type" value="Genomic_DNA"/>
</dbReference>
<keyword evidence="2" id="KW-1133">Transmembrane helix</keyword>
<evidence type="ECO:0008006" key="7">
    <source>
        <dbReference type="Google" id="ProtNLM"/>
    </source>
</evidence>
<reference evidence="5 6" key="1">
    <citation type="submission" date="2016-05" db="EMBL/GenBank/DDBJ databases">
        <authorList>
            <person name="Gu J."/>
        </authorList>
    </citation>
    <scope>NUCLEOTIDE SEQUENCE [LARGE SCALE GENOMIC DNA]</scope>
    <source>
        <strain evidence="5 6">ACCC40021</strain>
    </source>
</reference>
<dbReference type="Proteomes" id="UP000187191">
    <property type="component" value="Chromosome"/>
</dbReference>
<dbReference type="InterPro" id="IPR008258">
    <property type="entry name" value="Transglycosylase_SLT_dom_1"/>
</dbReference>
<protein>
    <recommendedName>
        <fullName evidence="7">Transglycosylase SLT domain-containing protein</fullName>
    </recommendedName>
</protein>
<keyword evidence="2" id="KW-0472">Membrane</keyword>
<evidence type="ECO:0000256" key="2">
    <source>
        <dbReference type="SAM" id="Phobius"/>
    </source>
</evidence>
<keyword evidence="6" id="KW-1185">Reference proteome</keyword>
<sequence>MTGLEAEKATSKLQAQLNLTAGEAKKAGKVAGQLYADAVTESVEEGAEAVKVVMGAGLVDSKASTGEIRKIATAASDLATLFDQDITMAAKAAGSMMRNGLVKDGQQAFDVMTAGFQKLGPKAEDLAETFNEYSPFMKQLGLDAKTSLGIMNQGLDAGAWDTDKIGDAMKEFFLRGTDGSDGVADAFKALGLNASSTAEDIAAGGPRAKKAFDVVLDSLREMPKSAQRAQIVATLFGGPGEDLGASLFALDVDKAGKSLGNLSGSAKRAGDDLRNNTATQFEQFKRQALMGLADVVMTDVMPAMRAAAPVVASMLAPVKALWGWLQADPARMQATVAALLAVGGAIAAFKIATAVTGGVMSMVGGIRAAGPAARAAGANIRFAAFAVRYYTVIGAQSAAQAIRTGAAWAAGAVRASGAWAAARGRAVGSFIATQASAAATATRTAATWTASAIRSGMGWAAARARAVGSFAATAASATVNAARTASAWVAAQARSLAATVRATAALVAQRTAMVAGAVATRAMAAGQWLLNAAMRANPIGLIITALIALGVGLVLLYKKSTTFRVIVQGAMRGVMVAVRALGSAGMWLWRTALLPAFRGVMAAGRALRSTLTGATSGARSALRDLGAAGTWLWRNALAPAFRGIGAVASWLYSKGIKPPIDAVKRAARGMSTAFEVAKRAIGIAFGKIRDLAKSPVRFIVNTIYNSGIRSIWNKVAGLVSLSKLPEVKGFAAGGHTGPGGKYTPAGVVHAGEFVTRQSSTRRIERRHPGALDYMNRTGRLPGFWDGGWVGDAAGWAGGKIKSGAKAVKDFAVDTADLFTDPKKIWDKLAAPILGKLKGLTQHPFAKGVAKLPVKMATGLKDKLVDSAKDMFSLGGGGGDVGGSGVKRWSKVVLTALKMVGQPASLLPVVLRRMNQESGGNPRAINNWDINAKNGDPSRGLMQTIMSTFLAYAGKLKGRGIYDPLANIYASMRYALDRYGSLAAAYNRPGGYASGGRPKRGEIAWVGERGPELVRFGSANSQVFDHRTSMRMAAGACARGFAKGTSSAKARRELPGDLKAWTKALSGSASQIKSAAKSLSTDLKAAGGAGKRLAKSTDATAKKLTGLAAKRDAVRKKMEAANSYIGEQKTAASDYTAISQLGESTSVADVISGLKTRQTTASGFQKSISALKKKGLNNTYLRQLIGMGPESGLAGVLASAGAGQISALNSLAKSGAKLSDSYGRSMGDYLYDAGSKAGKGILAGLKAQEKQLQAEMDKLGRGMVKAIKKSLKIKSPSRRTRDEVGQPVGAGVVEGVADMLPAVQAEADRLAAAAVPTRPVVPVSASLGAAARPGGASGLDGRPLYLVVEDGTVLRAYVDDRVDGALTQVRARGRAGVKG</sequence>